<evidence type="ECO:0000313" key="3">
    <source>
        <dbReference type="EMBL" id="HGI43836.1"/>
    </source>
</evidence>
<gene>
    <name evidence="3" type="ORF">ENV17_05585</name>
</gene>
<dbReference type="AlphaFoldDB" id="A0A7C4B9V6"/>
<comment type="caution">
    <text evidence="3">The sequence shown here is derived from an EMBL/GenBank/DDBJ whole genome shotgun (WGS) entry which is preliminary data.</text>
</comment>
<dbReference type="InterPro" id="IPR013022">
    <property type="entry name" value="Xyl_isomerase-like_TIM-brl"/>
</dbReference>
<dbReference type="PANTHER" id="PTHR43489:SF7">
    <property type="entry name" value="3-DEHYDRO-D-GULOSIDE 4-EPIMERASE-RELATED"/>
    <property type="match status" value="1"/>
</dbReference>
<name>A0A7C4B9V6_THEPE</name>
<protein>
    <submittedName>
        <fullName evidence="3">Sugar phosphate isomerase/epimerase</fullName>
    </submittedName>
</protein>
<keyword evidence="1 3" id="KW-0413">Isomerase</keyword>
<dbReference type="EMBL" id="DTFI01000133">
    <property type="protein sequence ID" value="HGI43836.1"/>
    <property type="molecule type" value="Genomic_DNA"/>
</dbReference>
<dbReference type="GO" id="GO:0016853">
    <property type="term" value="F:isomerase activity"/>
    <property type="evidence" value="ECO:0007669"/>
    <property type="project" value="UniProtKB-KW"/>
</dbReference>
<evidence type="ECO:0000259" key="2">
    <source>
        <dbReference type="Pfam" id="PF01261"/>
    </source>
</evidence>
<evidence type="ECO:0000256" key="1">
    <source>
        <dbReference type="ARBA" id="ARBA00023235"/>
    </source>
</evidence>
<feature type="domain" description="Xylose isomerase-like TIM barrel" evidence="2">
    <location>
        <begin position="31"/>
        <end position="266"/>
    </location>
</feature>
<dbReference type="Pfam" id="PF01261">
    <property type="entry name" value="AP_endonuc_2"/>
    <property type="match status" value="1"/>
</dbReference>
<proteinExistence type="predicted"/>
<accession>A0A7C4B9V6</accession>
<dbReference type="InterPro" id="IPR050417">
    <property type="entry name" value="Sugar_Epim/Isomerase"/>
</dbReference>
<dbReference type="InterPro" id="IPR036237">
    <property type="entry name" value="Xyl_isomerase-like_sf"/>
</dbReference>
<sequence>MTRFKAAMVATPVKARFEAVAKEDFSKVLTILKELGFDGVEVSVLEPEQLVSSAAMARECSLEIPAVGTGLNFLHYGLSLTHPDPGVRGRAQERLKQLIDAAARVGAGGVIIGLIRGRGDEAPTLEAAYELLKRQLVELCTYAERRGVKLFLEPLNRYESRLVNTVAEGLRLLDELGCEALYLLLDTFHMNIEERVIDDSIRQAGPRIGHFHIADSNRLAPGLGHLNFGSILAALADTGYAGYVSAEVIVKPDLETAARLTANVLRIATSGL</sequence>
<dbReference type="SUPFAM" id="SSF51658">
    <property type="entry name" value="Xylose isomerase-like"/>
    <property type="match status" value="1"/>
</dbReference>
<dbReference type="Gene3D" id="3.20.20.150">
    <property type="entry name" value="Divalent-metal-dependent TIM barrel enzymes"/>
    <property type="match status" value="1"/>
</dbReference>
<organism evidence="3">
    <name type="scientific">Thermofilum pendens</name>
    <dbReference type="NCBI Taxonomy" id="2269"/>
    <lineage>
        <taxon>Archaea</taxon>
        <taxon>Thermoproteota</taxon>
        <taxon>Thermoprotei</taxon>
        <taxon>Thermofilales</taxon>
        <taxon>Thermofilaceae</taxon>
        <taxon>Thermofilum</taxon>
    </lineage>
</organism>
<dbReference type="PANTHER" id="PTHR43489">
    <property type="entry name" value="ISOMERASE"/>
    <property type="match status" value="1"/>
</dbReference>
<reference evidence="3" key="1">
    <citation type="journal article" date="2020" name="mSystems">
        <title>Genome- and Community-Level Interaction Insights into Carbon Utilization and Element Cycling Functions of Hydrothermarchaeota in Hydrothermal Sediment.</title>
        <authorList>
            <person name="Zhou Z."/>
            <person name="Liu Y."/>
            <person name="Xu W."/>
            <person name="Pan J."/>
            <person name="Luo Z.H."/>
            <person name="Li M."/>
        </authorList>
    </citation>
    <scope>NUCLEOTIDE SEQUENCE [LARGE SCALE GENOMIC DNA]</scope>
    <source>
        <strain evidence="3">SpSt-735</strain>
    </source>
</reference>